<feature type="region of interest" description="Disordered" evidence="8">
    <location>
        <begin position="51"/>
        <end position="121"/>
    </location>
</feature>
<evidence type="ECO:0000256" key="3">
    <source>
        <dbReference type="ARBA" id="ARBA00022523"/>
    </source>
</evidence>
<dbReference type="PANTHER" id="PTHR33348:SF40">
    <property type="entry name" value="PRECURSOR OF CEP3"/>
    <property type="match status" value="1"/>
</dbReference>
<gene>
    <name evidence="10" type="ORF">CEY00_Acc10340</name>
</gene>
<evidence type="ECO:0000256" key="6">
    <source>
        <dbReference type="ARBA" id="ARBA00022729"/>
    </source>
</evidence>
<dbReference type="InterPro" id="IPR033250">
    <property type="entry name" value="CEP"/>
</dbReference>
<keyword evidence="7" id="KW-0379">Hydroxylation</keyword>
<dbReference type="OrthoDB" id="1414493at2759"/>
<keyword evidence="3" id="KW-0052">Apoplast</keyword>
<evidence type="ECO:0000313" key="11">
    <source>
        <dbReference type="Proteomes" id="UP000241394"/>
    </source>
</evidence>
<evidence type="ECO:0000256" key="2">
    <source>
        <dbReference type="ARBA" id="ARBA00008963"/>
    </source>
</evidence>
<keyword evidence="11" id="KW-1185">Reference proteome</keyword>
<comment type="similarity">
    <text evidence="2">Belongs to the C-terminally encoded plant signaling peptide (CEP) family.</text>
</comment>
<keyword evidence="5" id="KW-0372">Hormone</keyword>
<evidence type="ECO:0000313" key="10">
    <source>
        <dbReference type="EMBL" id="PSS21298.1"/>
    </source>
</evidence>
<protein>
    <submittedName>
        <fullName evidence="10">WAS protein like</fullName>
    </submittedName>
</protein>
<dbReference type="Proteomes" id="UP000241394">
    <property type="component" value="Chromosome LG9"/>
</dbReference>
<name>A0A2R6R5L4_ACTCC</name>
<dbReference type="GO" id="GO:1901371">
    <property type="term" value="P:regulation of leaf morphogenesis"/>
    <property type="evidence" value="ECO:0007669"/>
    <property type="project" value="TreeGrafter"/>
</dbReference>
<dbReference type="GO" id="GO:0005179">
    <property type="term" value="F:hormone activity"/>
    <property type="evidence" value="ECO:0007669"/>
    <property type="project" value="UniProtKB-KW"/>
</dbReference>
<proteinExistence type="inferred from homology"/>
<feature type="chain" id="PRO_5015324537" evidence="9">
    <location>
        <begin position="27"/>
        <end position="121"/>
    </location>
</feature>
<organism evidence="10 11">
    <name type="scientific">Actinidia chinensis var. chinensis</name>
    <name type="common">Chinese soft-hair kiwi</name>
    <dbReference type="NCBI Taxonomy" id="1590841"/>
    <lineage>
        <taxon>Eukaryota</taxon>
        <taxon>Viridiplantae</taxon>
        <taxon>Streptophyta</taxon>
        <taxon>Embryophyta</taxon>
        <taxon>Tracheophyta</taxon>
        <taxon>Spermatophyta</taxon>
        <taxon>Magnoliopsida</taxon>
        <taxon>eudicotyledons</taxon>
        <taxon>Gunneridae</taxon>
        <taxon>Pentapetalae</taxon>
        <taxon>asterids</taxon>
        <taxon>Ericales</taxon>
        <taxon>Actinidiaceae</taxon>
        <taxon>Actinidia</taxon>
    </lineage>
</organism>
<comment type="caution">
    <text evidence="10">The sequence shown here is derived from an EMBL/GenBank/DDBJ whole genome shotgun (WGS) entry which is preliminary data.</text>
</comment>
<evidence type="ECO:0000256" key="4">
    <source>
        <dbReference type="ARBA" id="ARBA00022525"/>
    </source>
</evidence>
<evidence type="ECO:0000256" key="8">
    <source>
        <dbReference type="SAM" id="MobiDB-lite"/>
    </source>
</evidence>
<dbReference type="STRING" id="1590841.A0A2R6R5L4"/>
<keyword evidence="6 9" id="KW-0732">Signal</keyword>
<dbReference type="AlphaFoldDB" id="A0A2R6R5L4"/>
<evidence type="ECO:0000256" key="5">
    <source>
        <dbReference type="ARBA" id="ARBA00022702"/>
    </source>
</evidence>
<dbReference type="OMA" id="RTVYTNE"/>
<accession>A0A2R6R5L4</accession>
<dbReference type="GO" id="GO:0048364">
    <property type="term" value="P:root development"/>
    <property type="evidence" value="ECO:0007669"/>
    <property type="project" value="InterPro"/>
</dbReference>
<dbReference type="GO" id="GO:0006995">
    <property type="term" value="P:cellular response to nitrogen starvation"/>
    <property type="evidence" value="ECO:0007669"/>
    <property type="project" value="UniProtKB-ARBA"/>
</dbReference>
<dbReference type="GO" id="GO:2000280">
    <property type="term" value="P:regulation of root development"/>
    <property type="evidence" value="ECO:0007669"/>
    <property type="project" value="TreeGrafter"/>
</dbReference>
<evidence type="ECO:0000256" key="9">
    <source>
        <dbReference type="SAM" id="SignalP"/>
    </source>
</evidence>
<reference evidence="11" key="2">
    <citation type="journal article" date="2018" name="BMC Genomics">
        <title>A manually annotated Actinidia chinensis var. chinensis (kiwifruit) genome highlights the challenges associated with draft genomes and gene prediction in plants.</title>
        <authorList>
            <person name="Pilkington S.M."/>
            <person name="Crowhurst R."/>
            <person name="Hilario E."/>
            <person name="Nardozza S."/>
            <person name="Fraser L."/>
            <person name="Peng Y."/>
            <person name="Gunaseelan K."/>
            <person name="Simpson R."/>
            <person name="Tahir J."/>
            <person name="Deroles S.C."/>
            <person name="Templeton K."/>
            <person name="Luo Z."/>
            <person name="Davy M."/>
            <person name="Cheng C."/>
            <person name="McNeilage M."/>
            <person name="Scaglione D."/>
            <person name="Liu Y."/>
            <person name="Zhang Q."/>
            <person name="Datson P."/>
            <person name="De Silva N."/>
            <person name="Gardiner S.E."/>
            <person name="Bassett H."/>
            <person name="Chagne D."/>
            <person name="McCallum J."/>
            <person name="Dzierzon H."/>
            <person name="Deng C."/>
            <person name="Wang Y.Y."/>
            <person name="Barron L."/>
            <person name="Manako K."/>
            <person name="Bowen J."/>
            <person name="Foster T.M."/>
            <person name="Erridge Z.A."/>
            <person name="Tiffin H."/>
            <person name="Waite C.N."/>
            <person name="Davies K.M."/>
            <person name="Grierson E.P."/>
            <person name="Laing W.A."/>
            <person name="Kirk R."/>
            <person name="Chen X."/>
            <person name="Wood M."/>
            <person name="Montefiori M."/>
            <person name="Brummell D.A."/>
            <person name="Schwinn K.E."/>
            <person name="Catanach A."/>
            <person name="Fullerton C."/>
            <person name="Li D."/>
            <person name="Meiyalaghan S."/>
            <person name="Nieuwenhuizen N."/>
            <person name="Read N."/>
            <person name="Prakash R."/>
            <person name="Hunter D."/>
            <person name="Zhang H."/>
            <person name="McKenzie M."/>
            <person name="Knabel M."/>
            <person name="Harris A."/>
            <person name="Allan A.C."/>
            <person name="Gleave A."/>
            <person name="Chen A."/>
            <person name="Janssen B.J."/>
            <person name="Plunkett B."/>
            <person name="Ampomah-Dwamena C."/>
            <person name="Voogd C."/>
            <person name="Leif D."/>
            <person name="Lafferty D."/>
            <person name="Souleyre E.J.F."/>
            <person name="Varkonyi-Gasic E."/>
            <person name="Gambi F."/>
            <person name="Hanley J."/>
            <person name="Yao J.L."/>
            <person name="Cheung J."/>
            <person name="David K.M."/>
            <person name="Warren B."/>
            <person name="Marsh K."/>
            <person name="Snowden K.C."/>
            <person name="Lin-Wang K."/>
            <person name="Brian L."/>
            <person name="Martinez-Sanchez M."/>
            <person name="Wang M."/>
            <person name="Ileperuma N."/>
            <person name="Macnee N."/>
            <person name="Campin R."/>
            <person name="McAtee P."/>
            <person name="Drummond R.S.M."/>
            <person name="Espley R.V."/>
            <person name="Ireland H.S."/>
            <person name="Wu R."/>
            <person name="Atkinson R.G."/>
            <person name="Karunairetnam S."/>
            <person name="Bulley S."/>
            <person name="Chunkath S."/>
            <person name="Hanley Z."/>
            <person name="Storey R."/>
            <person name="Thrimawithana A.H."/>
            <person name="Thomson S."/>
            <person name="David C."/>
            <person name="Testolin R."/>
            <person name="Huang H."/>
            <person name="Hellens R.P."/>
            <person name="Schaffer R.J."/>
        </authorList>
    </citation>
    <scope>NUCLEOTIDE SEQUENCE [LARGE SCALE GENOMIC DNA]</scope>
    <source>
        <strain evidence="11">cv. Red5</strain>
    </source>
</reference>
<dbReference type="GO" id="GO:1902025">
    <property type="term" value="P:nitrate import"/>
    <property type="evidence" value="ECO:0007669"/>
    <property type="project" value="TreeGrafter"/>
</dbReference>
<dbReference type="PANTHER" id="PTHR33348">
    <property type="entry name" value="PRECURSOR OF CEP5"/>
    <property type="match status" value="1"/>
</dbReference>
<dbReference type="InParanoid" id="A0A2R6R5L4"/>
<evidence type="ECO:0000256" key="7">
    <source>
        <dbReference type="ARBA" id="ARBA00023278"/>
    </source>
</evidence>
<dbReference type="EMBL" id="NKQK01000009">
    <property type="protein sequence ID" value="PSS21298.1"/>
    <property type="molecule type" value="Genomic_DNA"/>
</dbReference>
<feature type="signal peptide" evidence="9">
    <location>
        <begin position="1"/>
        <end position="26"/>
    </location>
</feature>
<comment type="subcellular location">
    <subcellularLocation>
        <location evidence="1">Secreted</location>
        <location evidence="1">Extracellular space</location>
        <location evidence="1">Apoplast</location>
    </subcellularLocation>
</comment>
<evidence type="ECO:0000256" key="1">
    <source>
        <dbReference type="ARBA" id="ARBA00004271"/>
    </source>
</evidence>
<reference evidence="10 11" key="1">
    <citation type="submission" date="2017-07" db="EMBL/GenBank/DDBJ databases">
        <title>An improved, manually edited Actinidia chinensis var. chinensis (kiwifruit) genome highlights the challenges associated with draft genomes and gene prediction in plants.</title>
        <authorList>
            <person name="Pilkington S."/>
            <person name="Crowhurst R."/>
            <person name="Hilario E."/>
            <person name="Nardozza S."/>
            <person name="Fraser L."/>
            <person name="Peng Y."/>
            <person name="Gunaseelan K."/>
            <person name="Simpson R."/>
            <person name="Tahir J."/>
            <person name="Deroles S."/>
            <person name="Templeton K."/>
            <person name="Luo Z."/>
            <person name="Davy M."/>
            <person name="Cheng C."/>
            <person name="Mcneilage M."/>
            <person name="Scaglione D."/>
            <person name="Liu Y."/>
            <person name="Zhang Q."/>
            <person name="Datson P."/>
            <person name="De Silva N."/>
            <person name="Gardiner S."/>
            <person name="Bassett H."/>
            <person name="Chagne D."/>
            <person name="Mccallum J."/>
            <person name="Dzierzon H."/>
            <person name="Deng C."/>
            <person name="Wang Y.-Y."/>
            <person name="Barron N."/>
            <person name="Manako K."/>
            <person name="Bowen J."/>
            <person name="Foster T."/>
            <person name="Erridge Z."/>
            <person name="Tiffin H."/>
            <person name="Waite C."/>
            <person name="Davies K."/>
            <person name="Grierson E."/>
            <person name="Laing W."/>
            <person name="Kirk R."/>
            <person name="Chen X."/>
            <person name="Wood M."/>
            <person name="Montefiori M."/>
            <person name="Brummell D."/>
            <person name="Schwinn K."/>
            <person name="Catanach A."/>
            <person name="Fullerton C."/>
            <person name="Li D."/>
            <person name="Meiyalaghan S."/>
            <person name="Nieuwenhuizen N."/>
            <person name="Read N."/>
            <person name="Prakash R."/>
            <person name="Hunter D."/>
            <person name="Zhang H."/>
            <person name="Mckenzie M."/>
            <person name="Knabel M."/>
            <person name="Harris A."/>
            <person name="Allan A."/>
            <person name="Chen A."/>
            <person name="Janssen B."/>
            <person name="Plunkett B."/>
            <person name="Dwamena C."/>
            <person name="Voogd C."/>
            <person name="Leif D."/>
            <person name="Lafferty D."/>
            <person name="Souleyre E."/>
            <person name="Varkonyi-Gasic E."/>
            <person name="Gambi F."/>
            <person name="Hanley J."/>
            <person name="Yao J.-L."/>
            <person name="Cheung J."/>
            <person name="David K."/>
            <person name="Warren B."/>
            <person name="Marsh K."/>
            <person name="Snowden K."/>
            <person name="Lin-Wang K."/>
            <person name="Brian L."/>
            <person name="Martinez-Sanchez M."/>
            <person name="Wang M."/>
            <person name="Ileperuma N."/>
            <person name="Macnee N."/>
            <person name="Campin R."/>
            <person name="Mcatee P."/>
            <person name="Drummond R."/>
            <person name="Espley R."/>
            <person name="Ireland H."/>
            <person name="Wu R."/>
            <person name="Atkinson R."/>
            <person name="Karunairetnam S."/>
            <person name="Bulley S."/>
            <person name="Chunkath S."/>
            <person name="Hanley Z."/>
            <person name="Storey R."/>
            <person name="Thrimawithana A."/>
            <person name="Thomson S."/>
            <person name="David C."/>
            <person name="Testolin R."/>
        </authorList>
    </citation>
    <scope>NUCLEOTIDE SEQUENCE [LARGE SCALE GENOMIC DNA]</scope>
    <source>
        <strain evidence="11">cv. Red5</strain>
        <tissue evidence="10">Young leaf</tissue>
    </source>
</reference>
<sequence>MAQIKFLVASILLVLPFFVCIQSSDGRKLNLLRENDFPKFTSRSLILTKETKKNVDQNSNVDGESTNRTVYTNESVPTAPMSPTAPSQSVNEPPPLPPAHVDNFRPTAPGHSPGVGHFLQT</sequence>
<keyword evidence="4" id="KW-0964">Secreted</keyword>
<dbReference type="Gramene" id="PSS21298">
    <property type="protein sequence ID" value="PSS21298"/>
    <property type="gene ID" value="CEY00_Acc10340"/>
</dbReference>
<feature type="compositionally biased region" description="Polar residues" evidence="8">
    <location>
        <begin position="56"/>
        <end position="76"/>
    </location>
</feature>
<dbReference type="GO" id="GO:0048046">
    <property type="term" value="C:apoplast"/>
    <property type="evidence" value="ECO:0007669"/>
    <property type="project" value="UniProtKB-SubCell"/>
</dbReference>